<sequence length="163" mass="17723">MSQDDLIAELVQSEEAGDYEEDDAIYDGFVDEDQIRGRAKRGNNKTALKNAKGLAGATNTMPATPRKSPTKDAQKAATPRSIIKTGADKSDWETKFQVSTGQNIPGEYTYGNANKAPKAASPKAFKVEKQAMVEGDGAKVEETPTKKENGKPWSAWDDKDPWA</sequence>
<dbReference type="Proteomes" id="UP001305779">
    <property type="component" value="Unassembled WGS sequence"/>
</dbReference>
<feature type="compositionally biased region" description="Low complexity" evidence="1">
    <location>
        <begin position="112"/>
        <end position="124"/>
    </location>
</feature>
<protein>
    <submittedName>
        <fullName evidence="2">Uncharacterized protein</fullName>
    </submittedName>
</protein>
<accession>A0ABR0EGL8</accession>
<feature type="compositionally biased region" description="Basic and acidic residues" evidence="1">
    <location>
        <begin position="125"/>
        <end position="163"/>
    </location>
</feature>
<keyword evidence="3" id="KW-1185">Reference proteome</keyword>
<proteinExistence type="predicted"/>
<name>A0ABR0EGL8_ZASCE</name>
<evidence type="ECO:0000313" key="2">
    <source>
        <dbReference type="EMBL" id="KAK4500519.1"/>
    </source>
</evidence>
<organism evidence="2 3">
    <name type="scientific">Zasmidium cellare</name>
    <name type="common">Wine cellar mold</name>
    <name type="synonym">Racodium cellare</name>
    <dbReference type="NCBI Taxonomy" id="395010"/>
    <lineage>
        <taxon>Eukaryota</taxon>
        <taxon>Fungi</taxon>
        <taxon>Dikarya</taxon>
        <taxon>Ascomycota</taxon>
        <taxon>Pezizomycotina</taxon>
        <taxon>Dothideomycetes</taxon>
        <taxon>Dothideomycetidae</taxon>
        <taxon>Mycosphaerellales</taxon>
        <taxon>Mycosphaerellaceae</taxon>
        <taxon>Zasmidium</taxon>
    </lineage>
</organism>
<reference evidence="2 3" key="1">
    <citation type="journal article" date="2023" name="G3 (Bethesda)">
        <title>A chromosome-level genome assembly of Zasmidium syzygii isolated from banana leaves.</title>
        <authorList>
            <person name="van Westerhoven A.C."/>
            <person name="Mehrabi R."/>
            <person name="Talebi R."/>
            <person name="Steentjes M.B.F."/>
            <person name="Corcolon B."/>
            <person name="Chong P.A."/>
            <person name="Kema G.H.J."/>
            <person name="Seidl M.F."/>
        </authorList>
    </citation>
    <scope>NUCLEOTIDE SEQUENCE [LARGE SCALE GENOMIC DNA]</scope>
    <source>
        <strain evidence="2 3">P124</strain>
    </source>
</reference>
<gene>
    <name evidence="2" type="ORF">PRZ48_008708</name>
</gene>
<feature type="region of interest" description="Disordered" evidence="1">
    <location>
        <begin position="37"/>
        <end position="163"/>
    </location>
</feature>
<evidence type="ECO:0000313" key="3">
    <source>
        <dbReference type="Proteomes" id="UP001305779"/>
    </source>
</evidence>
<evidence type="ECO:0000256" key="1">
    <source>
        <dbReference type="SAM" id="MobiDB-lite"/>
    </source>
</evidence>
<comment type="caution">
    <text evidence="2">The sequence shown here is derived from an EMBL/GenBank/DDBJ whole genome shotgun (WGS) entry which is preliminary data.</text>
</comment>
<dbReference type="EMBL" id="JAXOVC010000006">
    <property type="protein sequence ID" value="KAK4500519.1"/>
    <property type="molecule type" value="Genomic_DNA"/>
</dbReference>